<comment type="caution">
    <text evidence="1">The sequence shown here is derived from an EMBL/GenBank/DDBJ whole genome shotgun (WGS) entry which is preliminary data.</text>
</comment>
<proteinExistence type="predicted"/>
<dbReference type="Proteomes" id="UP000265703">
    <property type="component" value="Unassembled WGS sequence"/>
</dbReference>
<reference evidence="1 2" key="1">
    <citation type="submission" date="2018-06" db="EMBL/GenBank/DDBJ databases">
        <title>Comparative genomics reveals the genomic features of Rhizophagus irregularis, R. cerebriforme, R. diaphanum and Gigaspora rosea, and their symbiotic lifestyle signature.</title>
        <authorList>
            <person name="Morin E."/>
            <person name="San Clemente H."/>
            <person name="Chen E.C.H."/>
            <person name="De La Providencia I."/>
            <person name="Hainaut M."/>
            <person name="Kuo A."/>
            <person name="Kohler A."/>
            <person name="Murat C."/>
            <person name="Tang N."/>
            <person name="Roy S."/>
            <person name="Loubradou J."/>
            <person name="Henrissat B."/>
            <person name="Grigoriev I.V."/>
            <person name="Corradi N."/>
            <person name="Roux C."/>
            <person name="Martin F.M."/>
        </authorList>
    </citation>
    <scope>NUCLEOTIDE SEQUENCE [LARGE SCALE GENOMIC DNA]</scope>
    <source>
        <strain evidence="1 2">DAOM 227022</strain>
    </source>
</reference>
<evidence type="ECO:0000313" key="1">
    <source>
        <dbReference type="EMBL" id="RIA87163.1"/>
    </source>
</evidence>
<name>A0A397SM00_9GLOM</name>
<sequence>MKVQARSKYLYALELLFKNLQNEFSFQVLANSLEALTNTLFNYYSKENVIRLELHLRTWVIVLERICFSLIVLNKELRDYVYNSLAIFAEIVIK</sequence>
<dbReference type="OrthoDB" id="2436253at2759"/>
<organism evidence="1 2">
    <name type="scientific">Glomus cerebriforme</name>
    <dbReference type="NCBI Taxonomy" id="658196"/>
    <lineage>
        <taxon>Eukaryota</taxon>
        <taxon>Fungi</taxon>
        <taxon>Fungi incertae sedis</taxon>
        <taxon>Mucoromycota</taxon>
        <taxon>Glomeromycotina</taxon>
        <taxon>Glomeromycetes</taxon>
        <taxon>Glomerales</taxon>
        <taxon>Glomeraceae</taxon>
        <taxon>Glomus</taxon>
    </lineage>
</organism>
<dbReference type="AlphaFoldDB" id="A0A397SM00"/>
<evidence type="ECO:0000313" key="2">
    <source>
        <dbReference type="Proteomes" id="UP000265703"/>
    </source>
</evidence>
<dbReference type="EMBL" id="QKYT01000323">
    <property type="protein sequence ID" value="RIA87163.1"/>
    <property type="molecule type" value="Genomic_DNA"/>
</dbReference>
<protein>
    <submittedName>
        <fullName evidence="1">Uncharacterized protein</fullName>
    </submittedName>
</protein>
<keyword evidence="2" id="KW-1185">Reference proteome</keyword>
<gene>
    <name evidence="1" type="ORF">C1645_828185</name>
</gene>
<accession>A0A397SM00</accession>